<keyword evidence="1" id="KW-0472">Membrane</keyword>
<evidence type="ECO:0000313" key="2">
    <source>
        <dbReference type="EMBL" id="AKT36780.1"/>
    </source>
</evidence>
<dbReference type="EMBL" id="CP012159">
    <property type="protein sequence ID" value="AKT36780.1"/>
    <property type="molecule type" value="Genomic_DNA"/>
</dbReference>
<protein>
    <submittedName>
        <fullName evidence="2">Uncharacterized protein</fullName>
    </submittedName>
</protein>
<proteinExistence type="predicted"/>
<gene>
    <name evidence="2" type="ORF">CMC5_009010</name>
</gene>
<keyword evidence="3" id="KW-1185">Reference proteome</keyword>
<dbReference type="KEGG" id="ccro:CMC5_009010"/>
<reference evidence="2 3" key="1">
    <citation type="submission" date="2015-07" db="EMBL/GenBank/DDBJ databases">
        <title>Genome analysis of myxobacterium Chondromyces crocatus Cm c5 reveals a high potential for natural compound synthesis and the genetic basis for the loss of fruiting body formation.</title>
        <authorList>
            <person name="Zaburannyi N."/>
            <person name="Bunk B."/>
            <person name="Maier J."/>
            <person name="Overmann J."/>
            <person name="Mueller R."/>
        </authorList>
    </citation>
    <scope>NUCLEOTIDE SEQUENCE [LARGE SCALE GENOMIC DNA]</scope>
    <source>
        <strain evidence="2 3">Cm c5</strain>
    </source>
</reference>
<sequence>MSDIKLHEDHLEHRANLLRQRLTRTLEELDRRRRSAQQMVSVKTQAQRHPEVLLAGGALAMLAIGGGILAAVLGIRGREERLRKERVAALQRMWWQPQYVARKKRGVLASIGRGVIVSVSVSAGAWGLRKAARYALLTAAQRYQIAPGRVPLALPEGEVVPRHEVMDGPPSHDED</sequence>
<feature type="transmembrane region" description="Helical" evidence="1">
    <location>
        <begin position="52"/>
        <end position="75"/>
    </location>
</feature>
<organism evidence="2 3">
    <name type="scientific">Chondromyces crocatus</name>
    <dbReference type="NCBI Taxonomy" id="52"/>
    <lineage>
        <taxon>Bacteria</taxon>
        <taxon>Pseudomonadati</taxon>
        <taxon>Myxococcota</taxon>
        <taxon>Polyangia</taxon>
        <taxon>Polyangiales</taxon>
        <taxon>Polyangiaceae</taxon>
        <taxon>Chondromyces</taxon>
    </lineage>
</organism>
<dbReference type="AlphaFoldDB" id="A0A0K1E7E0"/>
<dbReference type="RefSeq" id="WP_050429242.1">
    <property type="nucleotide sequence ID" value="NZ_CP012159.1"/>
</dbReference>
<accession>A0A0K1E7E0</accession>
<evidence type="ECO:0000256" key="1">
    <source>
        <dbReference type="SAM" id="Phobius"/>
    </source>
</evidence>
<dbReference type="STRING" id="52.CMC5_009010"/>
<dbReference type="Proteomes" id="UP000067626">
    <property type="component" value="Chromosome"/>
</dbReference>
<name>A0A0K1E7E0_CHOCO</name>
<keyword evidence="1" id="KW-0812">Transmembrane</keyword>
<evidence type="ECO:0000313" key="3">
    <source>
        <dbReference type="Proteomes" id="UP000067626"/>
    </source>
</evidence>
<keyword evidence="1" id="KW-1133">Transmembrane helix</keyword>